<evidence type="ECO:0000313" key="7">
    <source>
        <dbReference type="Proteomes" id="UP001149411"/>
    </source>
</evidence>
<name>A0A9Q4C2P9_9EURY</name>
<dbReference type="Pfam" id="PF01925">
    <property type="entry name" value="TauE"/>
    <property type="match status" value="1"/>
</dbReference>
<dbReference type="EMBL" id="RKLV01000002">
    <property type="protein sequence ID" value="MCX2818373.1"/>
    <property type="molecule type" value="Genomic_DNA"/>
</dbReference>
<dbReference type="RefSeq" id="WP_266086173.1">
    <property type="nucleotide sequence ID" value="NZ_RKLV01000002.1"/>
</dbReference>
<comment type="subcellular location">
    <subcellularLocation>
        <location evidence="5">Cell membrane</location>
        <topology evidence="5">Multi-pass membrane protein</topology>
    </subcellularLocation>
    <subcellularLocation>
        <location evidence="1">Membrane</location>
        <topology evidence="1">Multi-pass membrane protein</topology>
    </subcellularLocation>
</comment>
<accession>A0A9Q4C2P9</accession>
<keyword evidence="2 5" id="KW-0812">Transmembrane</keyword>
<gene>
    <name evidence="6" type="ORF">EGH25_03275</name>
</gene>
<reference evidence="6" key="1">
    <citation type="submission" date="2022-09" db="EMBL/GenBank/DDBJ databases">
        <title>Haloadaptaus new haloarchaeum isolated from saline soil.</title>
        <authorList>
            <person name="Duran-Viseras A."/>
            <person name="Sanchez-Porro C."/>
            <person name="Ventosa A."/>
        </authorList>
    </citation>
    <scope>NUCLEOTIDE SEQUENCE</scope>
    <source>
        <strain evidence="6">F3-133</strain>
    </source>
</reference>
<comment type="caution">
    <text evidence="6">The sequence shown here is derived from an EMBL/GenBank/DDBJ whole genome shotgun (WGS) entry which is preliminary data.</text>
</comment>
<dbReference type="PANTHER" id="PTHR43701:SF2">
    <property type="entry name" value="MEMBRANE TRANSPORTER PROTEIN YJNA-RELATED"/>
    <property type="match status" value="1"/>
</dbReference>
<dbReference type="InterPro" id="IPR002781">
    <property type="entry name" value="TM_pro_TauE-like"/>
</dbReference>
<keyword evidence="7" id="KW-1185">Reference proteome</keyword>
<feature type="transmembrane region" description="Helical" evidence="5">
    <location>
        <begin position="89"/>
        <end position="110"/>
    </location>
</feature>
<feature type="transmembrane region" description="Helical" evidence="5">
    <location>
        <begin position="116"/>
        <end position="137"/>
    </location>
</feature>
<keyword evidence="3 5" id="KW-1133">Transmembrane helix</keyword>
<dbReference type="AlphaFoldDB" id="A0A9Q4C2P9"/>
<comment type="similarity">
    <text evidence="5">Belongs to the 4-toluene sulfonate uptake permease (TSUP) (TC 2.A.102) family.</text>
</comment>
<organism evidence="6 7">
    <name type="scientific">Halorutilus salinus</name>
    <dbReference type="NCBI Taxonomy" id="2487751"/>
    <lineage>
        <taxon>Archaea</taxon>
        <taxon>Methanobacteriati</taxon>
        <taxon>Methanobacteriota</taxon>
        <taxon>Stenosarchaea group</taxon>
        <taxon>Halobacteria</taxon>
        <taxon>Halorutilales</taxon>
        <taxon>Halorutilaceae</taxon>
        <taxon>Halorutilus</taxon>
    </lineage>
</organism>
<keyword evidence="5" id="KW-1003">Cell membrane</keyword>
<dbReference type="Proteomes" id="UP001149411">
    <property type="component" value="Unassembled WGS sequence"/>
</dbReference>
<evidence type="ECO:0000256" key="3">
    <source>
        <dbReference type="ARBA" id="ARBA00022989"/>
    </source>
</evidence>
<protein>
    <recommendedName>
        <fullName evidence="5">Probable membrane transporter protein</fullName>
    </recommendedName>
</protein>
<feature type="transmembrane region" description="Helical" evidence="5">
    <location>
        <begin position="149"/>
        <end position="167"/>
    </location>
</feature>
<evidence type="ECO:0000313" key="6">
    <source>
        <dbReference type="EMBL" id="MCX2818373.1"/>
    </source>
</evidence>
<sequence length="168" mass="17652">MDSCFFYDPPEDCEPGECEGEYLREKNSGRGRTVIEATDGERFEYDTCWRPPGVTLSTVGGFVTGLISAGLPELVTTQLVVRCRVPPRVAVATSVFVLGVAATAGAAVHALSATPVWYVVAWSVPGVLVGGTVGTRVGKHVPSDVMEMGLGVVFGFVGVVVLVTTFGI</sequence>
<proteinExistence type="inferred from homology"/>
<keyword evidence="4 5" id="KW-0472">Membrane</keyword>
<evidence type="ECO:0000256" key="5">
    <source>
        <dbReference type="RuleBase" id="RU363041"/>
    </source>
</evidence>
<dbReference type="PANTHER" id="PTHR43701">
    <property type="entry name" value="MEMBRANE TRANSPORTER PROTEIN MJ0441-RELATED"/>
    <property type="match status" value="1"/>
</dbReference>
<dbReference type="InterPro" id="IPR051598">
    <property type="entry name" value="TSUP/Inactive_protease-like"/>
</dbReference>
<evidence type="ECO:0000256" key="4">
    <source>
        <dbReference type="ARBA" id="ARBA00023136"/>
    </source>
</evidence>
<evidence type="ECO:0000256" key="1">
    <source>
        <dbReference type="ARBA" id="ARBA00004141"/>
    </source>
</evidence>
<dbReference type="GO" id="GO:0005886">
    <property type="term" value="C:plasma membrane"/>
    <property type="evidence" value="ECO:0007669"/>
    <property type="project" value="UniProtKB-SubCell"/>
</dbReference>
<evidence type="ECO:0000256" key="2">
    <source>
        <dbReference type="ARBA" id="ARBA00022692"/>
    </source>
</evidence>